<protein>
    <recommendedName>
        <fullName evidence="2">DET1- and DDB1-associated protein 1</fullName>
    </recommendedName>
</protein>
<proteinExistence type="evidence at transcript level"/>
<evidence type="ECO:0000256" key="1">
    <source>
        <dbReference type="ARBA" id="ARBA00008042"/>
    </source>
</evidence>
<dbReference type="InterPro" id="IPR033575">
    <property type="entry name" value="DDA1-like"/>
</dbReference>
<reference evidence="6" key="1">
    <citation type="submission" date="2020-04" db="EMBL/GenBank/DDBJ databases">
        <authorList>
            <person name="Neveu A P."/>
        </authorList>
    </citation>
    <scope>NUCLEOTIDE SEQUENCE</scope>
    <source>
        <tissue evidence="6">Whole embryo</tissue>
    </source>
</reference>
<dbReference type="GO" id="GO:0032436">
    <property type="term" value="P:positive regulation of proteasomal ubiquitin-dependent protein catabolic process"/>
    <property type="evidence" value="ECO:0007669"/>
    <property type="project" value="TreeGrafter"/>
</dbReference>
<feature type="region of interest" description="Disordered" evidence="4">
    <location>
        <begin position="1"/>
        <end position="32"/>
    </location>
</feature>
<dbReference type="PANTHER" id="PTHR31879:SF2">
    <property type="entry name" value="DET1- AND DDB1-ASSOCIATED PROTEIN 1"/>
    <property type="match status" value="1"/>
</dbReference>
<evidence type="ECO:0000256" key="3">
    <source>
        <dbReference type="ARBA" id="ARBA00045586"/>
    </source>
</evidence>
<evidence type="ECO:0000259" key="5">
    <source>
        <dbReference type="Pfam" id="PF10172"/>
    </source>
</evidence>
<evidence type="ECO:0000256" key="2">
    <source>
        <dbReference type="ARBA" id="ARBA00018256"/>
    </source>
</evidence>
<sequence length="125" mass="13988">MGTPNLLDSLPSYNAKNFSKFQPESGDKRSSKKLSVYISTEASEPQQVIKKDRSNVLLRYLYQQLDKKNKSGDAAKRKVQEGASSSHQSETEPRPKMAKATNSELLMTSLTDDVDDPSTDFLRDT</sequence>
<name>A0A6F9DJ24_9ASCI</name>
<dbReference type="EMBL" id="LR787277">
    <property type="protein sequence ID" value="CAB3263139.1"/>
    <property type="molecule type" value="mRNA"/>
</dbReference>
<dbReference type="AlphaFoldDB" id="A0A6F9DJ24"/>
<comment type="function">
    <text evidence="3">Functions as a component of numerous distinct DCX (DDB1-CUL4-X-box) E3 ubiquitin-protein ligase complexes which mediate the ubiquitination and subsequent proteasomal degradation of target proteins. In the DCX complexes, acts as a scaffolding subunit required to stabilize the complex.</text>
</comment>
<feature type="compositionally biased region" description="Polar residues" evidence="4">
    <location>
        <begin position="100"/>
        <end position="111"/>
    </location>
</feature>
<evidence type="ECO:0000256" key="4">
    <source>
        <dbReference type="SAM" id="MobiDB-lite"/>
    </source>
</evidence>
<accession>A0A6F9DJ24</accession>
<feature type="compositionally biased region" description="Basic and acidic residues" evidence="4">
    <location>
        <begin position="68"/>
        <end position="80"/>
    </location>
</feature>
<evidence type="ECO:0000313" key="6">
    <source>
        <dbReference type="EMBL" id="CAB3263139.1"/>
    </source>
</evidence>
<comment type="similarity">
    <text evidence="1">Belongs to the DDA1 family.</text>
</comment>
<feature type="compositionally biased region" description="Polar residues" evidence="4">
    <location>
        <begin position="11"/>
        <end position="22"/>
    </location>
</feature>
<dbReference type="GO" id="GO:0080008">
    <property type="term" value="C:Cul4-RING E3 ubiquitin ligase complex"/>
    <property type="evidence" value="ECO:0007669"/>
    <property type="project" value="TreeGrafter"/>
</dbReference>
<dbReference type="PANTHER" id="PTHR31879">
    <property type="entry name" value="DET1- AND DDB1-ASSOCIATED PROTEIN 1"/>
    <property type="match status" value="1"/>
</dbReference>
<dbReference type="InterPro" id="IPR018276">
    <property type="entry name" value="DDA1_dom"/>
</dbReference>
<feature type="region of interest" description="Disordered" evidence="4">
    <location>
        <begin position="68"/>
        <end position="125"/>
    </location>
</feature>
<organism evidence="6">
    <name type="scientific">Phallusia mammillata</name>
    <dbReference type="NCBI Taxonomy" id="59560"/>
    <lineage>
        <taxon>Eukaryota</taxon>
        <taxon>Metazoa</taxon>
        <taxon>Chordata</taxon>
        <taxon>Tunicata</taxon>
        <taxon>Ascidiacea</taxon>
        <taxon>Phlebobranchia</taxon>
        <taxon>Ascidiidae</taxon>
        <taxon>Phallusia</taxon>
    </lineage>
</organism>
<gene>
    <name evidence="6" type="primary">LOC104265547</name>
</gene>
<feature type="domain" description="DET1- and DDB1-associated protein 1" evidence="5">
    <location>
        <begin position="6"/>
        <end position="67"/>
    </location>
</feature>
<dbReference type="Pfam" id="PF10172">
    <property type="entry name" value="DDA1"/>
    <property type="match status" value="1"/>
</dbReference>